<protein>
    <submittedName>
        <fullName evidence="2">Uncharacterized protein</fullName>
    </submittedName>
</protein>
<accession>A0A0A7ELP4</accession>
<reference evidence="2 3" key="1">
    <citation type="submission" date="2014-11" db="EMBL/GenBank/DDBJ databases">
        <title>Complete Genome Sequence of Pseudoalteromonas sp. Strain OCN003 Isolated from Kaneohe Bay, Oahu, Hawaii.</title>
        <authorList>
            <person name="Beurmann S."/>
            <person name="Videau P."/>
            <person name="Ushijima B."/>
            <person name="Smith A.M."/>
            <person name="Aeby G.S."/>
            <person name="Callahan S.M."/>
            <person name="Belcaid M."/>
        </authorList>
    </citation>
    <scope>NUCLEOTIDE SEQUENCE [LARGE SCALE GENOMIC DNA]</scope>
    <source>
        <strain evidence="2 3">OCN003</strain>
    </source>
</reference>
<gene>
    <name evidence="2" type="ORF">OM33_20815</name>
</gene>
<dbReference type="KEGG" id="pseo:OM33_20815"/>
<sequence length="319" mass="33648">MDKKLSFAIGFSALFMTLQTNASETPNLSPNAGFETSSIANGSFLYATDENFSAPNWIFTTGTGIANHSSVWGGEASAHALAFLQGDEGSVSQVVTSNANTYKIAFDTAQRGSFSQGELAVYWDNKLLASFTPNGNVFERHEFITQGLPTLIHILTFRQVVAGDATVYVDNVEIIANPVTHLVVNNFEGAFDVNNWSAGSNAPTNLVNTSNAPNSVTLTNYPQWNVSGSTFYIAAPSNGTVSFDYTVTNSTAACPAGYVNDGVTTMLQEGNGSASFDVQSGAVIGFALNGQNIASDFGCSSNGSLVSFDVSNFSFVGNN</sequence>
<organism evidence="2 3">
    <name type="scientific">Pseudoalteromonas piratica</name>
    <dbReference type="NCBI Taxonomy" id="1348114"/>
    <lineage>
        <taxon>Bacteria</taxon>
        <taxon>Pseudomonadati</taxon>
        <taxon>Pseudomonadota</taxon>
        <taxon>Gammaproteobacteria</taxon>
        <taxon>Alteromonadales</taxon>
        <taxon>Pseudoalteromonadaceae</taxon>
        <taxon>Pseudoalteromonas</taxon>
    </lineage>
</organism>
<name>A0A0A7ELP4_9GAMM</name>
<dbReference type="Proteomes" id="UP000030341">
    <property type="component" value="Chromosome 2"/>
</dbReference>
<dbReference type="HOGENOM" id="CLU_871165_0_0_6"/>
<evidence type="ECO:0000313" key="3">
    <source>
        <dbReference type="Proteomes" id="UP000030341"/>
    </source>
</evidence>
<dbReference type="AlphaFoldDB" id="A0A0A7ELP4"/>
<dbReference type="RefSeq" id="WP_040136487.1">
    <property type="nucleotide sequence ID" value="NZ_CP009889.1"/>
</dbReference>
<dbReference type="EMBL" id="CP009889">
    <property type="protein sequence ID" value="AIY67468.1"/>
    <property type="molecule type" value="Genomic_DNA"/>
</dbReference>
<evidence type="ECO:0000256" key="1">
    <source>
        <dbReference type="SAM" id="SignalP"/>
    </source>
</evidence>
<keyword evidence="1" id="KW-0732">Signal</keyword>
<evidence type="ECO:0000313" key="2">
    <source>
        <dbReference type="EMBL" id="AIY67468.1"/>
    </source>
</evidence>
<proteinExistence type="predicted"/>
<feature type="chain" id="PRO_5002027127" evidence="1">
    <location>
        <begin position="23"/>
        <end position="319"/>
    </location>
</feature>
<keyword evidence="3" id="KW-1185">Reference proteome</keyword>
<feature type="signal peptide" evidence="1">
    <location>
        <begin position="1"/>
        <end position="22"/>
    </location>
</feature>